<dbReference type="GO" id="GO:0046872">
    <property type="term" value="F:metal ion binding"/>
    <property type="evidence" value="ECO:0007669"/>
    <property type="project" value="UniProtKB-KW"/>
</dbReference>
<organism evidence="3 4">
    <name type="scientific">Conexibacter woesei (strain DSM 14684 / CCUG 47730 / CIP 108061 / JCM 11494 / NBRC 100937 / ID131577)</name>
    <dbReference type="NCBI Taxonomy" id="469383"/>
    <lineage>
        <taxon>Bacteria</taxon>
        <taxon>Bacillati</taxon>
        <taxon>Actinomycetota</taxon>
        <taxon>Thermoleophilia</taxon>
        <taxon>Solirubrobacterales</taxon>
        <taxon>Conexibacteraceae</taxon>
        <taxon>Conexibacter</taxon>
    </lineage>
</organism>
<dbReference type="EMBL" id="CP001854">
    <property type="protein sequence ID" value="ADB50017.1"/>
    <property type="molecule type" value="Genomic_DNA"/>
</dbReference>
<evidence type="ECO:0000259" key="2">
    <source>
        <dbReference type="Pfam" id="PF07883"/>
    </source>
</evidence>
<dbReference type="InterPro" id="IPR013096">
    <property type="entry name" value="Cupin_2"/>
</dbReference>
<dbReference type="PANTHER" id="PTHR35848">
    <property type="entry name" value="OXALATE-BINDING PROTEIN"/>
    <property type="match status" value="1"/>
</dbReference>
<dbReference type="AlphaFoldDB" id="D3F041"/>
<dbReference type="InterPro" id="IPR051610">
    <property type="entry name" value="GPI/OXD"/>
</dbReference>
<dbReference type="SUPFAM" id="SSF51182">
    <property type="entry name" value="RmlC-like cupins"/>
    <property type="match status" value="1"/>
</dbReference>
<reference evidence="4" key="2">
    <citation type="submission" date="2010-01" db="EMBL/GenBank/DDBJ databases">
        <title>The complete genome of Conexibacter woesei DSM 14684.</title>
        <authorList>
            <consortium name="US DOE Joint Genome Institute (JGI-PGF)"/>
            <person name="Lucas S."/>
            <person name="Copeland A."/>
            <person name="Lapidus A."/>
            <person name="Glavina del Rio T."/>
            <person name="Dalin E."/>
            <person name="Tice H."/>
            <person name="Bruce D."/>
            <person name="Goodwin L."/>
            <person name="Pitluck S."/>
            <person name="Kyrpides N."/>
            <person name="Mavromatis K."/>
            <person name="Ivanova N."/>
            <person name="Mikhailova N."/>
            <person name="Chertkov O."/>
            <person name="Brettin T."/>
            <person name="Detter J.C."/>
            <person name="Han C."/>
            <person name="Larimer F."/>
            <person name="Land M."/>
            <person name="Hauser L."/>
            <person name="Markowitz V."/>
            <person name="Cheng J.-F."/>
            <person name="Hugenholtz P."/>
            <person name="Woyke T."/>
            <person name="Wu D."/>
            <person name="Pukall R."/>
            <person name="Steenblock K."/>
            <person name="Schneider S."/>
            <person name="Klenk H.-P."/>
            <person name="Eisen J.A."/>
        </authorList>
    </citation>
    <scope>NUCLEOTIDE SEQUENCE [LARGE SCALE GENOMIC DNA]</scope>
    <source>
        <strain evidence="4">DSM 14684 / CIP 108061 / JCM 11494 / NBRC 100937 / ID131577</strain>
    </source>
</reference>
<sequence length="132" mass="14140" precursor="true">MSDQIVTGEDYAVGSLDALGEGWGFRKIRRPLGVTAFGINAIVLPPGYDTGSHYHEHQEETYFVHRGRIAITFGDGTTHELGEGGIARVAPSTVRSLKNLGEEDAIYVCVGGKDGYIERDGVKVGADGTEQS</sequence>
<accession>D3F041</accession>
<dbReference type="Proteomes" id="UP000008229">
    <property type="component" value="Chromosome"/>
</dbReference>
<keyword evidence="4" id="KW-1185">Reference proteome</keyword>
<keyword evidence="1" id="KW-0479">Metal-binding</keyword>
<dbReference type="Gene3D" id="2.60.120.10">
    <property type="entry name" value="Jelly Rolls"/>
    <property type="match status" value="1"/>
</dbReference>
<evidence type="ECO:0000313" key="3">
    <source>
        <dbReference type="EMBL" id="ADB50017.1"/>
    </source>
</evidence>
<dbReference type="RefSeq" id="WP_012933068.1">
    <property type="nucleotide sequence ID" value="NC_013739.1"/>
</dbReference>
<name>D3F041_CONWI</name>
<evidence type="ECO:0000313" key="4">
    <source>
        <dbReference type="Proteomes" id="UP000008229"/>
    </source>
</evidence>
<dbReference type="OrthoDB" id="6058at2"/>
<dbReference type="KEGG" id="cwo:Cwoe_1589"/>
<dbReference type="InterPro" id="IPR014710">
    <property type="entry name" value="RmlC-like_jellyroll"/>
</dbReference>
<protein>
    <submittedName>
        <fullName evidence="3">Cupin 2 conserved barrel domain protein</fullName>
    </submittedName>
</protein>
<dbReference type="eggNOG" id="COG0662">
    <property type="taxonomic scope" value="Bacteria"/>
</dbReference>
<evidence type="ECO:0000256" key="1">
    <source>
        <dbReference type="ARBA" id="ARBA00022723"/>
    </source>
</evidence>
<reference evidence="3 4" key="1">
    <citation type="journal article" date="2010" name="Stand. Genomic Sci.">
        <title>Complete genome sequence of Conexibacter woesei type strain (ID131577).</title>
        <authorList>
            <person name="Pukall R."/>
            <person name="Lapidus A."/>
            <person name="Glavina Del Rio T."/>
            <person name="Copeland A."/>
            <person name="Tice H."/>
            <person name="Cheng J.-F."/>
            <person name="Lucas S."/>
            <person name="Chen F."/>
            <person name="Nolan M."/>
            <person name="Bruce D."/>
            <person name="Goodwin L."/>
            <person name="Pitluck S."/>
            <person name="Mavromatis K."/>
            <person name="Ivanova N."/>
            <person name="Ovchinnikova G."/>
            <person name="Pati A."/>
            <person name="Chen A."/>
            <person name="Palaniappan K."/>
            <person name="Land M."/>
            <person name="Hauser L."/>
            <person name="Chang Y.-J."/>
            <person name="Jeffries C.D."/>
            <person name="Chain P."/>
            <person name="Meincke L."/>
            <person name="Sims D."/>
            <person name="Brettin T."/>
            <person name="Detter J.C."/>
            <person name="Rohde M."/>
            <person name="Goeker M."/>
            <person name="Bristow J."/>
            <person name="Eisen J.A."/>
            <person name="Markowitz V."/>
            <person name="Kyrpides N.C."/>
            <person name="Klenk H.-P."/>
            <person name="Hugenholtz P."/>
        </authorList>
    </citation>
    <scope>NUCLEOTIDE SEQUENCE [LARGE SCALE GENOMIC DNA]</scope>
    <source>
        <strain evidence="4">DSM 14684 / CIP 108061 / JCM 11494 / NBRC 100937 / ID131577</strain>
    </source>
</reference>
<feature type="domain" description="Cupin type-2" evidence="2">
    <location>
        <begin position="43"/>
        <end position="110"/>
    </location>
</feature>
<dbReference type="STRING" id="469383.Cwoe_1589"/>
<dbReference type="InterPro" id="IPR011051">
    <property type="entry name" value="RmlC_Cupin_sf"/>
</dbReference>
<gene>
    <name evidence="3" type="ordered locus">Cwoe_1589</name>
</gene>
<dbReference type="HOGENOM" id="CLU_1913496_0_0_11"/>
<dbReference type="Pfam" id="PF07883">
    <property type="entry name" value="Cupin_2"/>
    <property type="match status" value="1"/>
</dbReference>
<proteinExistence type="predicted"/>